<sequence>EHSSSSRYIDCERSTPQLLQTQPTCHEEAPLERVRCCYCSEWLVCRLPVSLALLIRGRTRDSRVPH</sequence>
<keyword evidence="2" id="KW-1185">Reference proteome</keyword>
<dbReference type="EMBL" id="NNAY01002250">
    <property type="protein sequence ID" value="OXU21726.1"/>
    <property type="molecule type" value="Genomic_DNA"/>
</dbReference>
<comment type="caution">
    <text evidence="1">The sequence shown here is derived from an EMBL/GenBank/DDBJ whole genome shotgun (WGS) entry which is preliminary data.</text>
</comment>
<evidence type="ECO:0000313" key="1">
    <source>
        <dbReference type="EMBL" id="OXU21726.1"/>
    </source>
</evidence>
<protein>
    <submittedName>
        <fullName evidence="1">Uncharacterized protein</fullName>
    </submittedName>
</protein>
<organism evidence="1 2">
    <name type="scientific">Trichomalopsis sarcophagae</name>
    <dbReference type="NCBI Taxonomy" id="543379"/>
    <lineage>
        <taxon>Eukaryota</taxon>
        <taxon>Metazoa</taxon>
        <taxon>Ecdysozoa</taxon>
        <taxon>Arthropoda</taxon>
        <taxon>Hexapoda</taxon>
        <taxon>Insecta</taxon>
        <taxon>Pterygota</taxon>
        <taxon>Neoptera</taxon>
        <taxon>Endopterygota</taxon>
        <taxon>Hymenoptera</taxon>
        <taxon>Apocrita</taxon>
        <taxon>Proctotrupomorpha</taxon>
        <taxon>Chalcidoidea</taxon>
        <taxon>Pteromalidae</taxon>
        <taxon>Pteromalinae</taxon>
        <taxon>Trichomalopsis</taxon>
    </lineage>
</organism>
<gene>
    <name evidence="1" type="ORF">TSAR_006894</name>
</gene>
<evidence type="ECO:0000313" key="2">
    <source>
        <dbReference type="Proteomes" id="UP000215335"/>
    </source>
</evidence>
<feature type="non-terminal residue" evidence="1">
    <location>
        <position position="1"/>
    </location>
</feature>
<proteinExistence type="predicted"/>
<accession>A0A232ETU9</accession>
<dbReference type="Proteomes" id="UP000215335">
    <property type="component" value="Unassembled WGS sequence"/>
</dbReference>
<dbReference type="AlphaFoldDB" id="A0A232ETU9"/>
<name>A0A232ETU9_9HYME</name>
<reference evidence="1 2" key="1">
    <citation type="journal article" date="2017" name="Curr. Biol.">
        <title>The Evolution of Venom by Co-option of Single-Copy Genes.</title>
        <authorList>
            <person name="Martinson E.O."/>
            <person name="Mrinalini"/>
            <person name="Kelkar Y.D."/>
            <person name="Chang C.H."/>
            <person name="Werren J.H."/>
        </authorList>
    </citation>
    <scope>NUCLEOTIDE SEQUENCE [LARGE SCALE GENOMIC DNA]</scope>
    <source>
        <strain evidence="1 2">Alberta</strain>
        <tissue evidence="1">Whole body</tissue>
    </source>
</reference>